<proteinExistence type="predicted"/>
<protein>
    <submittedName>
        <fullName evidence="11">Low-density lipoprotein receptor-related protein 2</fullName>
    </submittedName>
</protein>
<evidence type="ECO:0000313" key="11">
    <source>
        <dbReference type="EMBL" id="KII61526.1"/>
    </source>
</evidence>
<comment type="caution">
    <text evidence="11">The sequence shown here is derived from an EMBL/GenBank/DDBJ whole genome shotgun (WGS) entry which is preliminary data.</text>
</comment>
<comment type="subcellular location">
    <subcellularLocation>
        <location evidence="1">Membrane</location>
        <topology evidence="1">Single-pass membrane protein</topology>
    </subcellularLocation>
</comment>
<keyword evidence="7 11" id="KW-0675">Receptor</keyword>
<dbReference type="GO" id="GO:0005886">
    <property type="term" value="C:plasma membrane"/>
    <property type="evidence" value="ECO:0007669"/>
    <property type="project" value="TreeGrafter"/>
</dbReference>
<dbReference type="Proteomes" id="UP000031668">
    <property type="component" value="Unassembled WGS sequence"/>
</dbReference>
<organism evidence="11 12">
    <name type="scientific">Thelohanellus kitauei</name>
    <name type="common">Myxosporean</name>
    <dbReference type="NCBI Taxonomy" id="669202"/>
    <lineage>
        <taxon>Eukaryota</taxon>
        <taxon>Metazoa</taxon>
        <taxon>Cnidaria</taxon>
        <taxon>Myxozoa</taxon>
        <taxon>Myxosporea</taxon>
        <taxon>Bivalvulida</taxon>
        <taxon>Platysporina</taxon>
        <taxon>Myxobolidae</taxon>
        <taxon>Thelohanellus</taxon>
    </lineage>
</organism>
<evidence type="ECO:0000256" key="1">
    <source>
        <dbReference type="ARBA" id="ARBA00004167"/>
    </source>
</evidence>
<feature type="disulfide bond" evidence="9">
    <location>
        <begin position="294"/>
        <end position="312"/>
    </location>
</feature>
<feature type="disulfide bond" evidence="9">
    <location>
        <begin position="161"/>
        <end position="173"/>
    </location>
</feature>
<feature type="disulfide bond" evidence="9">
    <location>
        <begin position="180"/>
        <end position="195"/>
    </location>
</feature>
<dbReference type="EMBL" id="JWZT01005334">
    <property type="protein sequence ID" value="KII61526.1"/>
    <property type="molecule type" value="Genomic_DNA"/>
</dbReference>
<dbReference type="GO" id="GO:0043235">
    <property type="term" value="C:receptor complex"/>
    <property type="evidence" value="ECO:0007669"/>
    <property type="project" value="TreeGrafter"/>
</dbReference>
<dbReference type="GO" id="GO:0005041">
    <property type="term" value="F:low-density lipoprotein particle receptor activity"/>
    <property type="evidence" value="ECO:0007669"/>
    <property type="project" value="TreeGrafter"/>
</dbReference>
<feature type="disulfide bond" evidence="9">
    <location>
        <begin position="129"/>
        <end position="147"/>
    </location>
</feature>
<evidence type="ECO:0000256" key="3">
    <source>
        <dbReference type="ARBA" id="ARBA00022737"/>
    </source>
</evidence>
<feature type="disulfide bond" evidence="9">
    <location>
        <begin position="36"/>
        <end position="54"/>
    </location>
</feature>
<keyword evidence="11" id="KW-0449">Lipoprotein</keyword>
<evidence type="ECO:0000256" key="5">
    <source>
        <dbReference type="ARBA" id="ARBA00023136"/>
    </source>
</evidence>
<feature type="disulfide bond" evidence="9">
    <location>
        <begin position="122"/>
        <end position="134"/>
    </location>
</feature>
<feature type="transmembrane region" description="Helical" evidence="10">
    <location>
        <begin position="508"/>
        <end position="533"/>
    </location>
</feature>
<gene>
    <name evidence="11" type="ORF">RF11_10486</name>
</gene>
<evidence type="ECO:0000256" key="6">
    <source>
        <dbReference type="ARBA" id="ARBA00023157"/>
    </source>
</evidence>
<feature type="disulfide bond" evidence="9">
    <location>
        <begin position="224"/>
        <end position="239"/>
    </location>
</feature>
<dbReference type="PANTHER" id="PTHR22722">
    <property type="entry name" value="LOW-DENSITY LIPOPROTEIN RECEPTOR-RELATED PROTEIN 2-RELATED"/>
    <property type="match status" value="1"/>
</dbReference>
<dbReference type="CDD" id="cd00112">
    <property type="entry name" value="LDLa"/>
    <property type="match status" value="5"/>
</dbReference>
<keyword evidence="3" id="KW-0677">Repeat</keyword>
<dbReference type="InterPro" id="IPR051221">
    <property type="entry name" value="LDLR-related"/>
</dbReference>
<dbReference type="PRINTS" id="PR00261">
    <property type="entry name" value="LDLRECEPTOR"/>
</dbReference>
<evidence type="ECO:0000256" key="8">
    <source>
        <dbReference type="ARBA" id="ARBA00023180"/>
    </source>
</evidence>
<keyword evidence="8" id="KW-0325">Glycoprotein</keyword>
<dbReference type="AlphaFoldDB" id="A0A0C2MIR2"/>
<feature type="disulfide bond" evidence="9">
    <location>
        <begin position="141"/>
        <end position="156"/>
    </location>
</feature>
<sequence length="557" mass="63863">MVYDSVNEKCVCSKNNPKCKSIGKNDLVCRKNEFYCQNNKCIPGILRCNGIDDCGDNSDEICQKCMIKEELVCPEGTFMCSVNQICYAMDHICDGVINCPDESDEFDCESSHRYNNIDFPTCPEGYFECLQMNCVPIAKVCDAINDCVDGSDEQDCELKNCLSYGARCDDGQCIFPNQICDGKLDCVDFSDERSCYTRCVERDTRNLSCLITCDDKCLPPEKICNHITDCTSGIDELSCSHEKYCSPRKPLRCFKDLNCFPESQRCDGFNDCHDFTDETNCETFRCPNNQYFICDQYRSICKSQICDNKYDCIDRSDEIKFCIIFTEISDVIIKSHPKGVVSIYLQMSSQESNKYSFVITKLGSSEPHYIGKHGGNAIIEVKNHETCGRYFLNITNIKTNDFKQIHYTYDYFKLENPKILKFDTNTKRLTWKSSVPDCVSRSHFIECFKDSLIIIRNFTGQEFYQFSIFNDVSCQIATCLDSVLNVSCSSYTSFSLEEVTTTAAVINFIIPTLISVFAFCLLVCVAFAASFIYKKYVVPRRKKIFIRFDRGRERIFM</sequence>
<dbReference type="PROSITE" id="PS50068">
    <property type="entry name" value="LDLRA_2"/>
    <property type="match status" value="7"/>
</dbReference>
<feature type="disulfide bond" evidence="9">
    <location>
        <begin position="29"/>
        <end position="41"/>
    </location>
</feature>
<dbReference type="PANTHER" id="PTHR22722:SF5">
    <property type="entry name" value="LOW-DENSITY LIPOPROTEIN RECEPTOR-RELATED PROTEIN 1B"/>
    <property type="match status" value="1"/>
</dbReference>
<keyword evidence="5 10" id="KW-0472">Membrane</keyword>
<comment type="caution">
    <text evidence="9">Lacks conserved residue(s) required for the propagation of feature annotation.</text>
</comment>
<evidence type="ECO:0000256" key="9">
    <source>
        <dbReference type="PROSITE-ProRule" id="PRU00124"/>
    </source>
</evidence>
<keyword evidence="2 10" id="KW-0812">Transmembrane</keyword>
<dbReference type="Gene3D" id="4.10.400.10">
    <property type="entry name" value="Low-density Lipoprotein Receptor"/>
    <property type="match status" value="5"/>
</dbReference>
<feature type="disulfide bond" evidence="9">
    <location>
        <begin position="266"/>
        <end position="281"/>
    </location>
</feature>
<dbReference type="PROSITE" id="PS01209">
    <property type="entry name" value="LDLRA_1"/>
    <property type="match status" value="2"/>
</dbReference>
<keyword evidence="4 10" id="KW-1133">Transmembrane helix</keyword>
<feature type="disulfide bond" evidence="9">
    <location>
        <begin position="93"/>
        <end position="108"/>
    </location>
</feature>
<name>A0A0C2MIR2_THEKT</name>
<dbReference type="OrthoDB" id="10063075at2759"/>
<feature type="disulfide bond" evidence="9">
    <location>
        <begin position="168"/>
        <end position="186"/>
    </location>
</feature>
<keyword evidence="12" id="KW-1185">Reference proteome</keyword>
<evidence type="ECO:0000256" key="2">
    <source>
        <dbReference type="ARBA" id="ARBA00022692"/>
    </source>
</evidence>
<accession>A0A0C2MIR2</accession>
<evidence type="ECO:0000256" key="7">
    <source>
        <dbReference type="ARBA" id="ARBA00023170"/>
    </source>
</evidence>
<evidence type="ECO:0000256" key="10">
    <source>
        <dbReference type="SAM" id="Phobius"/>
    </source>
</evidence>
<dbReference type="InterPro" id="IPR002172">
    <property type="entry name" value="LDrepeatLR_classA_rpt"/>
</dbReference>
<dbReference type="InterPro" id="IPR023415">
    <property type="entry name" value="LDLR_class-A_CS"/>
</dbReference>
<dbReference type="SMART" id="SM00192">
    <property type="entry name" value="LDLa"/>
    <property type="match status" value="7"/>
</dbReference>
<dbReference type="Pfam" id="PF00057">
    <property type="entry name" value="Ldl_recept_a"/>
    <property type="match status" value="3"/>
</dbReference>
<dbReference type="InterPro" id="IPR036055">
    <property type="entry name" value="LDL_receptor-like_sf"/>
</dbReference>
<evidence type="ECO:0000313" key="12">
    <source>
        <dbReference type="Proteomes" id="UP000031668"/>
    </source>
</evidence>
<keyword evidence="6 9" id="KW-1015">Disulfide bond</keyword>
<reference evidence="11 12" key="1">
    <citation type="journal article" date="2014" name="Genome Biol. Evol.">
        <title>The genome of the myxosporean Thelohanellus kitauei shows adaptations to nutrient acquisition within its fish host.</title>
        <authorList>
            <person name="Yang Y."/>
            <person name="Xiong J."/>
            <person name="Zhou Z."/>
            <person name="Huo F."/>
            <person name="Miao W."/>
            <person name="Ran C."/>
            <person name="Liu Y."/>
            <person name="Zhang J."/>
            <person name="Feng J."/>
            <person name="Wang M."/>
            <person name="Wang M."/>
            <person name="Wang L."/>
            <person name="Yao B."/>
        </authorList>
    </citation>
    <scope>NUCLEOTIDE SEQUENCE [LARGE SCALE GENOMIC DNA]</scope>
    <source>
        <strain evidence="11">Wuqing</strain>
    </source>
</reference>
<evidence type="ECO:0000256" key="4">
    <source>
        <dbReference type="ARBA" id="ARBA00022989"/>
    </source>
</evidence>
<dbReference type="SUPFAM" id="SSF57424">
    <property type="entry name" value="LDL receptor-like module"/>
    <property type="match status" value="6"/>
</dbReference>